<sequence length="154" mass="15527">MGDVNASRRAALGLVVLAVASPALVACGSPGDLAAYREEASTSVAGATSNLATIQLALQEWAGGRSPSPATSVLVGDADTAMSGVVDGFAALDPPEPRADSVRARVLPVLDRAEQAAASGRIALSRNDVDAAKQATQQMSSVLDDLDATAVTLR</sequence>
<keyword evidence="1" id="KW-0732">Signal</keyword>
<reference evidence="2 3" key="1">
    <citation type="submission" date="2020-04" db="EMBL/GenBank/DDBJ databases">
        <title>Knoellia sp. isolate from air conditioner.</title>
        <authorList>
            <person name="Chea S."/>
            <person name="Kim D.-U."/>
        </authorList>
    </citation>
    <scope>NUCLEOTIDE SEQUENCE [LARGE SCALE GENOMIC DNA]</scope>
    <source>
        <strain evidence="2 3">DB2414S</strain>
    </source>
</reference>
<dbReference type="EMBL" id="JABEPQ010000001">
    <property type="protein sequence ID" value="NNM45117.1"/>
    <property type="molecule type" value="Genomic_DNA"/>
</dbReference>
<protein>
    <recommendedName>
        <fullName evidence="4">Lipoprotein</fullName>
    </recommendedName>
</protein>
<feature type="signal peptide" evidence="1">
    <location>
        <begin position="1"/>
        <end position="25"/>
    </location>
</feature>
<dbReference type="RefSeq" id="WP_171242181.1">
    <property type="nucleotide sequence ID" value="NZ_JABEPQ010000001.1"/>
</dbReference>
<evidence type="ECO:0000313" key="3">
    <source>
        <dbReference type="Proteomes" id="UP000588586"/>
    </source>
</evidence>
<evidence type="ECO:0000313" key="2">
    <source>
        <dbReference type="EMBL" id="NNM45117.1"/>
    </source>
</evidence>
<evidence type="ECO:0008006" key="4">
    <source>
        <dbReference type="Google" id="ProtNLM"/>
    </source>
</evidence>
<gene>
    <name evidence="2" type="ORF">HJG52_03740</name>
</gene>
<name>A0A849HKD9_9MICO</name>
<accession>A0A849HKD9</accession>
<dbReference type="AlphaFoldDB" id="A0A849HKD9"/>
<evidence type="ECO:0000256" key="1">
    <source>
        <dbReference type="SAM" id="SignalP"/>
    </source>
</evidence>
<organism evidence="2 3">
    <name type="scientific">Knoellia koreensis</name>
    <dbReference type="NCBI Taxonomy" id="2730921"/>
    <lineage>
        <taxon>Bacteria</taxon>
        <taxon>Bacillati</taxon>
        <taxon>Actinomycetota</taxon>
        <taxon>Actinomycetes</taxon>
        <taxon>Micrococcales</taxon>
        <taxon>Intrasporangiaceae</taxon>
        <taxon>Knoellia</taxon>
    </lineage>
</organism>
<dbReference type="Proteomes" id="UP000588586">
    <property type="component" value="Unassembled WGS sequence"/>
</dbReference>
<feature type="chain" id="PRO_5038941134" description="Lipoprotein" evidence="1">
    <location>
        <begin position="26"/>
        <end position="154"/>
    </location>
</feature>
<proteinExistence type="predicted"/>
<keyword evidence="3" id="KW-1185">Reference proteome</keyword>
<comment type="caution">
    <text evidence="2">The sequence shown here is derived from an EMBL/GenBank/DDBJ whole genome shotgun (WGS) entry which is preliminary data.</text>
</comment>